<name>A0A9X3F518_9BACT</name>
<dbReference type="Proteomes" id="UP001145087">
    <property type="component" value="Unassembled WGS sequence"/>
</dbReference>
<dbReference type="PANTHER" id="PTHR43135">
    <property type="entry name" value="ALPHA-D-RIBOSE 1-METHYLPHOSPHONATE 5-TRIPHOSPHATE DIPHOSPHATASE"/>
    <property type="match status" value="1"/>
</dbReference>
<sequence length="488" mass="53671">MKKLKSMLTVIILFFATGFIANAQNEEVTLITNVNIFDGVNEKLLEGYDVLVVKNLIKKIDKDIKIAKNYEIDVKTGGYKAMTGGYLTDLSPYGEKNAVMVYEPEQNVTKQVSVNVIDGEGRTLIPGLIDAHWHMALAELPMSSIMTGDAFEVGIRMSKAAPHTLLRGFTTVRDMGGNTFSLKKLIDAGVVEGPRILPAGPMISQTGGHFDYRLPNQVPNRSGLIDYWERVAINAVADGTTEVRKRAREAFMLGATQVKIAGGGGVASSYDPIDVRQYSLEEMKAVVDVANSYNSYVGAHIFTDDAVQTAVKAGIKSIEHGMLIGRETMQMMKDNDVWLSIQPILNDEDAETFPNPESNKKFVEVTKGTETVYRLAKEMGVKMAFGTDLFMSAEATAKQGKLLSKLDRWFTPYEALKMATSENAELMELSGPRHPYKEGPLGEITEGAYADLIIVDGNPLEDLSLVADPEKNFVVIMKDGKVYKNTLK</sequence>
<dbReference type="SUPFAM" id="SSF51338">
    <property type="entry name" value="Composite domain of metallo-dependent hydrolases"/>
    <property type="match status" value="2"/>
</dbReference>
<comment type="caution">
    <text evidence="3">The sequence shown here is derived from an EMBL/GenBank/DDBJ whole genome shotgun (WGS) entry which is preliminary data.</text>
</comment>
<reference evidence="3" key="1">
    <citation type="submission" date="2022-11" db="EMBL/GenBank/DDBJ databases">
        <title>Marilongibacter aestuarii gen. nov., sp. nov., isolated from tidal flat sediment.</title>
        <authorList>
            <person name="Jiayan W."/>
        </authorList>
    </citation>
    <scope>NUCLEOTIDE SEQUENCE</scope>
    <source>
        <strain evidence="3">Z1-6</strain>
    </source>
</reference>
<dbReference type="EMBL" id="JAPOHD010000012">
    <property type="protein sequence ID" value="MCY1719957.1"/>
    <property type="molecule type" value="Genomic_DNA"/>
</dbReference>
<dbReference type="Pfam" id="PF01979">
    <property type="entry name" value="Amidohydro_1"/>
    <property type="match status" value="1"/>
</dbReference>
<dbReference type="InterPro" id="IPR011059">
    <property type="entry name" value="Metal-dep_hydrolase_composite"/>
</dbReference>
<proteinExistence type="predicted"/>
<feature type="chain" id="PRO_5040921341" evidence="1">
    <location>
        <begin position="24"/>
        <end position="488"/>
    </location>
</feature>
<dbReference type="SUPFAM" id="SSF51556">
    <property type="entry name" value="Metallo-dependent hydrolases"/>
    <property type="match status" value="1"/>
</dbReference>
<dbReference type="InterPro" id="IPR051781">
    <property type="entry name" value="Metallo-dep_Hydrolase"/>
</dbReference>
<dbReference type="InterPro" id="IPR006680">
    <property type="entry name" value="Amidohydro-rel"/>
</dbReference>
<evidence type="ECO:0000259" key="2">
    <source>
        <dbReference type="Pfam" id="PF01979"/>
    </source>
</evidence>
<dbReference type="Gene3D" id="3.20.20.140">
    <property type="entry name" value="Metal-dependent hydrolases"/>
    <property type="match status" value="1"/>
</dbReference>
<dbReference type="Gene3D" id="2.30.40.10">
    <property type="entry name" value="Urease, subunit C, domain 1"/>
    <property type="match status" value="1"/>
</dbReference>
<keyword evidence="4" id="KW-1185">Reference proteome</keyword>
<evidence type="ECO:0000313" key="4">
    <source>
        <dbReference type="Proteomes" id="UP001145087"/>
    </source>
</evidence>
<gene>
    <name evidence="3" type="ORF">OU798_06355</name>
</gene>
<evidence type="ECO:0000256" key="1">
    <source>
        <dbReference type="SAM" id="SignalP"/>
    </source>
</evidence>
<evidence type="ECO:0000313" key="3">
    <source>
        <dbReference type="EMBL" id="MCY1719957.1"/>
    </source>
</evidence>
<dbReference type="InterPro" id="IPR032466">
    <property type="entry name" value="Metal_Hydrolase"/>
</dbReference>
<organism evidence="3 4">
    <name type="scientific">Draconibacterium aestuarii</name>
    <dbReference type="NCBI Taxonomy" id="2998507"/>
    <lineage>
        <taxon>Bacteria</taxon>
        <taxon>Pseudomonadati</taxon>
        <taxon>Bacteroidota</taxon>
        <taxon>Bacteroidia</taxon>
        <taxon>Marinilabiliales</taxon>
        <taxon>Prolixibacteraceae</taxon>
        <taxon>Draconibacterium</taxon>
    </lineage>
</organism>
<dbReference type="InterPro" id="IPR057744">
    <property type="entry name" value="OTAase-like"/>
</dbReference>
<feature type="signal peptide" evidence="1">
    <location>
        <begin position="1"/>
        <end position="23"/>
    </location>
</feature>
<keyword evidence="1" id="KW-0732">Signal</keyword>
<dbReference type="CDD" id="cd01299">
    <property type="entry name" value="Met_dep_hydrolase_A"/>
    <property type="match status" value="1"/>
</dbReference>
<dbReference type="AlphaFoldDB" id="A0A9X3F518"/>
<dbReference type="RefSeq" id="WP_343332289.1">
    <property type="nucleotide sequence ID" value="NZ_JAPOHD010000012.1"/>
</dbReference>
<feature type="domain" description="Amidohydrolase-related" evidence="2">
    <location>
        <begin position="123"/>
        <end position="482"/>
    </location>
</feature>
<accession>A0A9X3F518</accession>
<dbReference type="GO" id="GO:0016810">
    <property type="term" value="F:hydrolase activity, acting on carbon-nitrogen (but not peptide) bonds"/>
    <property type="evidence" value="ECO:0007669"/>
    <property type="project" value="InterPro"/>
</dbReference>
<protein>
    <submittedName>
        <fullName evidence="3">Amidohydrolase family protein</fullName>
    </submittedName>
</protein>
<dbReference type="PANTHER" id="PTHR43135:SF3">
    <property type="entry name" value="ALPHA-D-RIBOSE 1-METHYLPHOSPHONATE 5-TRIPHOSPHATE DIPHOSPHATASE"/>
    <property type="match status" value="1"/>
</dbReference>